<proteinExistence type="predicted"/>
<evidence type="ECO:0000313" key="3">
    <source>
        <dbReference type="Proteomes" id="UP001054889"/>
    </source>
</evidence>
<keyword evidence="3" id="KW-1185">Reference proteome</keyword>
<evidence type="ECO:0000313" key="2">
    <source>
        <dbReference type="EMBL" id="GJM94733.1"/>
    </source>
</evidence>
<dbReference type="InterPro" id="IPR026960">
    <property type="entry name" value="RVT-Znf"/>
</dbReference>
<comment type="caution">
    <text evidence="2">The sequence shown here is derived from an EMBL/GenBank/DDBJ whole genome shotgun (WGS) entry which is preliminary data.</text>
</comment>
<feature type="domain" description="Reverse transcriptase zinc-binding" evidence="1">
    <location>
        <begin position="295"/>
        <end position="394"/>
    </location>
</feature>
<dbReference type="Pfam" id="PF13966">
    <property type="entry name" value="zf-RVT"/>
    <property type="match status" value="1"/>
</dbReference>
<organism evidence="2 3">
    <name type="scientific">Eleusine coracana subsp. coracana</name>
    <dbReference type="NCBI Taxonomy" id="191504"/>
    <lineage>
        <taxon>Eukaryota</taxon>
        <taxon>Viridiplantae</taxon>
        <taxon>Streptophyta</taxon>
        <taxon>Embryophyta</taxon>
        <taxon>Tracheophyta</taxon>
        <taxon>Spermatophyta</taxon>
        <taxon>Magnoliopsida</taxon>
        <taxon>Liliopsida</taxon>
        <taxon>Poales</taxon>
        <taxon>Poaceae</taxon>
        <taxon>PACMAD clade</taxon>
        <taxon>Chloridoideae</taxon>
        <taxon>Cynodonteae</taxon>
        <taxon>Eleusininae</taxon>
        <taxon>Eleusine</taxon>
    </lineage>
</organism>
<accession>A0AAV5C945</accession>
<dbReference type="EMBL" id="BQKI01000005">
    <property type="protein sequence ID" value="GJM94733.1"/>
    <property type="molecule type" value="Genomic_DNA"/>
</dbReference>
<evidence type="ECO:0000259" key="1">
    <source>
        <dbReference type="Pfam" id="PF13966"/>
    </source>
</evidence>
<gene>
    <name evidence="2" type="primary">ga11406</name>
    <name evidence="2" type="ORF">PR202_ga11406</name>
</gene>
<reference evidence="2" key="1">
    <citation type="journal article" date="2018" name="DNA Res.">
        <title>Multiple hybrid de novo genome assembly of finger millet, an orphan allotetraploid crop.</title>
        <authorList>
            <person name="Hatakeyama M."/>
            <person name="Aluri S."/>
            <person name="Balachadran M.T."/>
            <person name="Sivarajan S.R."/>
            <person name="Patrignani A."/>
            <person name="Gruter S."/>
            <person name="Poveda L."/>
            <person name="Shimizu-Inatsugi R."/>
            <person name="Baeten J."/>
            <person name="Francoijs K.J."/>
            <person name="Nataraja K.N."/>
            <person name="Reddy Y.A.N."/>
            <person name="Phadnis S."/>
            <person name="Ravikumar R.L."/>
            <person name="Schlapbach R."/>
            <person name="Sreeman S.M."/>
            <person name="Shimizu K.K."/>
        </authorList>
    </citation>
    <scope>NUCLEOTIDE SEQUENCE</scope>
</reference>
<dbReference type="PANTHER" id="PTHR33116:SF86">
    <property type="entry name" value="REVERSE TRANSCRIPTASE DOMAIN-CONTAINING PROTEIN"/>
    <property type="match status" value="1"/>
</dbReference>
<name>A0AAV5C945_ELECO</name>
<dbReference type="Proteomes" id="UP001054889">
    <property type="component" value="Unassembled WGS sequence"/>
</dbReference>
<sequence length="413" mass="47203">MSAIFFSSNTEPECKEEIHSILDIPTEALGEKYLGLPTAIGRSMDGVFDFIGDRIRNSVNGWGERQMSCAAREVLLKSVAQSIPTYSMSCFKLPAKLCQRITSYISNYWWGSSIDNHKIHWLKWSKLTKSKGDGGMGFREMKLFNQALLGKQGWRLMSNLESLCSKVMKGKYYPNSDFLNATRRKRSTVTWRSILHGRDILKGGLIKRVGTSSSIDAWSDNWIPGTVSMKPIVRLDMATAVTVADLITEQTRLWDVDKLKENMSVMDVEAVLKIKLSSHPMEDLNAWAFERNGVYSVRSAYKLLKDIQMSEADYAEGGTACSEGLGQWWRHLWKMKIPPKVRIFWWRAIHSFLPAKAVLLRRHVSKEGHCHDCGHSSETIFHTMFECSYAHRFWECIKEMTGLKPPRLHLTHG</sequence>
<protein>
    <recommendedName>
        <fullName evidence="1">Reverse transcriptase zinc-binding domain-containing protein</fullName>
    </recommendedName>
</protein>
<reference evidence="2" key="2">
    <citation type="submission" date="2021-12" db="EMBL/GenBank/DDBJ databases">
        <title>Resequencing data analysis of finger millet.</title>
        <authorList>
            <person name="Hatakeyama M."/>
            <person name="Aluri S."/>
            <person name="Balachadran M.T."/>
            <person name="Sivarajan S.R."/>
            <person name="Poveda L."/>
            <person name="Shimizu-Inatsugi R."/>
            <person name="Schlapbach R."/>
            <person name="Sreeman S.M."/>
            <person name="Shimizu K.K."/>
        </authorList>
    </citation>
    <scope>NUCLEOTIDE SEQUENCE</scope>
</reference>
<dbReference type="AlphaFoldDB" id="A0AAV5C945"/>
<dbReference type="PANTHER" id="PTHR33116">
    <property type="entry name" value="REVERSE TRANSCRIPTASE ZINC-BINDING DOMAIN-CONTAINING PROTEIN-RELATED-RELATED"/>
    <property type="match status" value="1"/>
</dbReference>